<feature type="region of interest" description="Disordered" evidence="1">
    <location>
        <begin position="66"/>
        <end position="96"/>
    </location>
</feature>
<evidence type="ECO:0000256" key="1">
    <source>
        <dbReference type="SAM" id="MobiDB-lite"/>
    </source>
</evidence>
<dbReference type="AlphaFoldDB" id="A0A7S4CR13"/>
<gene>
    <name evidence="2" type="ORF">EGYM00163_LOCUS14989</name>
</gene>
<protein>
    <submittedName>
        <fullName evidence="2">Uncharacterized protein</fullName>
    </submittedName>
</protein>
<organism evidence="2">
    <name type="scientific">Eutreptiella gymnastica</name>
    <dbReference type="NCBI Taxonomy" id="73025"/>
    <lineage>
        <taxon>Eukaryota</taxon>
        <taxon>Discoba</taxon>
        <taxon>Euglenozoa</taxon>
        <taxon>Euglenida</taxon>
        <taxon>Spirocuta</taxon>
        <taxon>Euglenophyceae</taxon>
        <taxon>Eutreptiales</taxon>
        <taxon>Eutreptiaceae</taxon>
        <taxon>Eutreptiella</taxon>
    </lineage>
</organism>
<name>A0A7S4CR13_9EUGL</name>
<sequence length="110" mass="12415">MLARCDGPCCSCAGDSFAEGKWVGAWAQSCCALPQSWQPWGIHHMLDKLMDPKRQSHTQTVIHAHGTMARQQRLRKGPKARLGTRWESGQEMQWPPVMIKETSGWRGQCP</sequence>
<proteinExistence type="predicted"/>
<dbReference type="EMBL" id="HBJA01043546">
    <property type="protein sequence ID" value="CAE0803865.1"/>
    <property type="molecule type" value="Transcribed_RNA"/>
</dbReference>
<accession>A0A7S4CR13</accession>
<evidence type="ECO:0000313" key="2">
    <source>
        <dbReference type="EMBL" id="CAE0803865.1"/>
    </source>
</evidence>
<reference evidence="2" key="1">
    <citation type="submission" date="2021-01" db="EMBL/GenBank/DDBJ databases">
        <authorList>
            <person name="Corre E."/>
            <person name="Pelletier E."/>
            <person name="Niang G."/>
            <person name="Scheremetjew M."/>
            <person name="Finn R."/>
            <person name="Kale V."/>
            <person name="Holt S."/>
            <person name="Cochrane G."/>
            <person name="Meng A."/>
            <person name="Brown T."/>
            <person name="Cohen L."/>
        </authorList>
    </citation>
    <scope>NUCLEOTIDE SEQUENCE</scope>
    <source>
        <strain evidence="2">CCMP1594</strain>
    </source>
</reference>